<keyword evidence="3" id="KW-1185">Reference proteome</keyword>
<keyword evidence="1" id="KW-0812">Transmembrane</keyword>
<dbReference type="Proteomes" id="UP000887013">
    <property type="component" value="Unassembled WGS sequence"/>
</dbReference>
<accession>A0A8X6UN21</accession>
<dbReference type="EMBL" id="BMAW01082814">
    <property type="protein sequence ID" value="GFU30820.1"/>
    <property type="molecule type" value="Genomic_DNA"/>
</dbReference>
<organism evidence="2 3">
    <name type="scientific">Nephila pilipes</name>
    <name type="common">Giant wood spider</name>
    <name type="synonym">Nephila maculata</name>
    <dbReference type="NCBI Taxonomy" id="299642"/>
    <lineage>
        <taxon>Eukaryota</taxon>
        <taxon>Metazoa</taxon>
        <taxon>Ecdysozoa</taxon>
        <taxon>Arthropoda</taxon>
        <taxon>Chelicerata</taxon>
        <taxon>Arachnida</taxon>
        <taxon>Araneae</taxon>
        <taxon>Araneomorphae</taxon>
        <taxon>Entelegynae</taxon>
        <taxon>Araneoidea</taxon>
        <taxon>Nephilidae</taxon>
        <taxon>Nephila</taxon>
    </lineage>
</organism>
<keyword evidence="1" id="KW-1133">Transmembrane helix</keyword>
<gene>
    <name evidence="2" type="ORF">NPIL_281511</name>
</gene>
<dbReference type="AlphaFoldDB" id="A0A8X6UN21"/>
<evidence type="ECO:0000256" key="1">
    <source>
        <dbReference type="SAM" id="Phobius"/>
    </source>
</evidence>
<comment type="caution">
    <text evidence="2">The sequence shown here is derived from an EMBL/GenBank/DDBJ whole genome shotgun (WGS) entry which is preliminary data.</text>
</comment>
<name>A0A8X6UN21_NEPPI</name>
<keyword evidence="1" id="KW-0472">Membrane</keyword>
<evidence type="ECO:0000313" key="3">
    <source>
        <dbReference type="Proteomes" id="UP000887013"/>
    </source>
</evidence>
<reference evidence="2" key="1">
    <citation type="submission" date="2020-08" db="EMBL/GenBank/DDBJ databases">
        <title>Multicomponent nature underlies the extraordinary mechanical properties of spider dragline silk.</title>
        <authorList>
            <person name="Kono N."/>
            <person name="Nakamura H."/>
            <person name="Mori M."/>
            <person name="Yoshida Y."/>
            <person name="Ohtoshi R."/>
            <person name="Malay A.D."/>
            <person name="Moran D.A.P."/>
            <person name="Tomita M."/>
            <person name="Numata K."/>
            <person name="Arakawa K."/>
        </authorList>
    </citation>
    <scope>NUCLEOTIDE SEQUENCE</scope>
</reference>
<proteinExistence type="predicted"/>
<protein>
    <submittedName>
        <fullName evidence="2">Uncharacterized protein</fullName>
    </submittedName>
</protein>
<sequence>MHSNVRFSSERGTLFNDWFPIPFTRANRRIKPIKNGTFEVLTEDENIGTSSENDRYLSERIRNFRERRNDEIIRKKSVVWIILKVLVLILCIFCFLYQSTNFCILYFSYPTTLSLAVTRPEVIIKPAFTFCSDYGVSRTYFCTEYPNLCMKPINLTQFCEKYDFNCRGDNSKLMSYEDKSYLQPVYWTSLYVLQF</sequence>
<dbReference type="OrthoDB" id="6436547at2759"/>
<feature type="transmembrane region" description="Helical" evidence="1">
    <location>
        <begin position="77"/>
        <end position="98"/>
    </location>
</feature>
<evidence type="ECO:0000313" key="2">
    <source>
        <dbReference type="EMBL" id="GFU30820.1"/>
    </source>
</evidence>